<dbReference type="GO" id="GO:0008270">
    <property type="term" value="F:zinc ion binding"/>
    <property type="evidence" value="ECO:0007669"/>
    <property type="project" value="UniProtKB-KW"/>
</dbReference>
<evidence type="ECO:0000256" key="1">
    <source>
        <dbReference type="ARBA" id="ARBA00022723"/>
    </source>
</evidence>
<evidence type="ECO:0000256" key="4">
    <source>
        <dbReference type="PROSITE-ProRule" id="PRU00175"/>
    </source>
</evidence>
<dbReference type="SUPFAM" id="SSF57850">
    <property type="entry name" value="RING/U-box"/>
    <property type="match status" value="1"/>
</dbReference>
<organism evidence="7 8">
    <name type="scientific">Parasponia andersonii</name>
    <name type="common">Sponia andersonii</name>
    <dbReference type="NCBI Taxonomy" id="3476"/>
    <lineage>
        <taxon>Eukaryota</taxon>
        <taxon>Viridiplantae</taxon>
        <taxon>Streptophyta</taxon>
        <taxon>Embryophyta</taxon>
        <taxon>Tracheophyta</taxon>
        <taxon>Spermatophyta</taxon>
        <taxon>Magnoliopsida</taxon>
        <taxon>eudicotyledons</taxon>
        <taxon>Gunneridae</taxon>
        <taxon>Pentapetalae</taxon>
        <taxon>rosids</taxon>
        <taxon>fabids</taxon>
        <taxon>Rosales</taxon>
        <taxon>Cannabaceae</taxon>
        <taxon>Parasponia</taxon>
    </lineage>
</organism>
<dbReference type="Proteomes" id="UP000237105">
    <property type="component" value="Unassembled WGS sequence"/>
</dbReference>
<feature type="region of interest" description="Disordered" evidence="5">
    <location>
        <begin position="456"/>
        <end position="490"/>
    </location>
</feature>
<keyword evidence="7" id="KW-0808">Transferase</keyword>
<evidence type="ECO:0000256" key="2">
    <source>
        <dbReference type="ARBA" id="ARBA00022771"/>
    </source>
</evidence>
<feature type="compositionally biased region" description="Polar residues" evidence="5">
    <location>
        <begin position="1006"/>
        <end position="1019"/>
    </location>
</feature>
<feature type="region of interest" description="Disordered" evidence="5">
    <location>
        <begin position="1075"/>
        <end position="1136"/>
    </location>
</feature>
<dbReference type="EMBL" id="JXTB01000048">
    <property type="protein sequence ID" value="PON70858.1"/>
    <property type="molecule type" value="Genomic_DNA"/>
</dbReference>
<feature type="region of interest" description="Disordered" evidence="5">
    <location>
        <begin position="144"/>
        <end position="166"/>
    </location>
</feature>
<dbReference type="InterPro" id="IPR013083">
    <property type="entry name" value="Znf_RING/FYVE/PHD"/>
</dbReference>
<evidence type="ECO:0000259" key="6">
    <source>
        <dbReference type="PROSITE" id="PS50089"/>
    </source>
</evidence>
<feature type="compositionally biased region" description="Basic and acidic residues" evidence="5">
    <location>
        <begin position="701"/>
        <end position="715"/>
    </location>
</feature>
<feature type="compositionally biased region" description="Polar residues" evidence="5">
    <location>
        <begin position="1367"/>
        <end position="1376"/>
    </location>
</feature>
<evidence type="ECO:0000313" key="7">
    <source>
        <dbReference type="EMBL" id="PON70858.1"/>
    </source>
</evidence>
<feature type="region of interest" description="Disordered" evidence="5">
    <location>
        <begin position="625"/>
        <end position="653"/>
    </location>
</feature>
<dbReference type="InterPro" id="IPR017907">
    <property type="entry name" value="Znf_RING_CS"/>
</dbReference>
<dbReference type="OrthoDB" id="9049620at2759"/>
<accession>A0A2P5DC41</accession>
<evidence type="ECO:0000256" key="3">
    <source>
        <dbReference type="ARBA" id="ARBA00022833"/>
    </source>
</evidence>
<feature type="region of interest" description="Disordered" evidence="5">
    <location>
        <begin position="1001"/>
        <end position="1020"/>
    </location>
</feature>
<feature type="compositionally biased region" description="Low complexity" evidence="5">
    <location>
        <begin position="279"/>
        <end position="308"/>
    </location>
</feature>
<keyword evidence="8" id="KW-1185">Reference proteome</keyword>
<keyword evidence="1" id="KW-0479">Metal-binding</keyword>
<dbReference type="SUPFAM" id="SSF49599">
    <property type="entry name" value="TRAF domain-like"/>
    <property type="match status" value="1"/>
</dbReference>
<feature type="region of interest" description="Disordered" evidence="5">
    <location>
        <begin position="347"/>
        <end position="426"/>
    </location>
</feature>
<gene>
    <name evidence="7" type="ORF">PanWU01x14_078840</name>
</gene>
<dbReference type="CDD" id="cd16449">
    <property type="entry name" value="RING-HC"/>
    <property type="match status" value="1"/>
</dbReference>
<feature type="region of interest" description="Disordered" evidence="5">
    <location>
        <begin position="279"/>
        <end position="335"/>
    </location>
</feature>
<name>A0A2P5DC41_PARAD</name>
<dbReference type="InterPro" id="IPR001841">
    <property type="entry name" value="Znf_RING"/>
</dbReference>
<evidence type="ECO:0000313" key="8">
    <source>
        <dbReference type="Proteomes" id="UP000237105"/>
    </source>
</evidence>
<keyword evidence="3" id="KW-0862">Zinc</keyword>
<dbReference type="Gene3D" id="3.30.40.10">
    <property type="entry name" value="Zinc/RING finger domain, C3HC4 (zinc finger)"/>
    <property type="match status" value="1"/>
</dbReference>
<feature type="compositionally biased region" description="Low complexity" evidence="5">
    <location>
        <begin position="347"/>
        <end position="363"/>
    </location>
</feature>
<keyword evidence="2 4" id="KW-0863">Zinc-finger</keyword>
<feature type="compositionally biased region" description="Basic and acidic residues" evidence="5">
    <location>
        <begin position="1108"/>
        <end position="1130"/>
    </location>
</feature>
<dbReference type="GO" id="GO:0016301">
    <property type="term" value="F:kinase activity"/>
    <property type="evidence" value="ECO:0007669"/>
    <property type="project" value="UniProtKB-KW"/>
</dbReference>
<proteinExistence type="predicted"/>
<reference evidence="8" key="1">
    <citation type="submission" date="2016-06" db="EMBL/GenBank/DDBJ databases">
        <title>Parallel loss of symbiosis genes in relatives of nitrogen-fixing non-legume Parasponia.</title>
        <authorList>
            <person name="Van Velzen R."/>
            <person name="Holmer R."/>
            <person name="Bu F."/>
            <person name="Rutten L."/>
            <person name="Van Zeijl A."/>
            <person name="Liu W."/>
            <person name="Santuari L."/>
            <person name="Cao Q."/>
            <person name="Sharma T."/>
            <person name="Shen D."/>
            <person name="Roswanjaya Y."/>
            <person name="Wardhani T."/>
            <person name="Kalhor M.S."/>
            <person name="Jansen J."/>
            <person name="Van den Hoogen J."/>
            <person name="Gungor B."/>
            <person name="Hartog M."/>
            <person name="Hontelez J."/>
            <person name="Verver J."/>
            <person name="Yang W.-C."/>
            <person name="Schijlen E."/>
            <person name="Repin R."/>
            <person name="Schilthuizen M."/>
            <person name="Schranz E."/>
            <person name="Heidstra R."/>
            <person name="Miyata K."/>
            <person name="Fedorova E."/>
            <person name="Kohlen W."/>
            <person name="Bisseling T."/>
            <person name="Smit S."/>
            <person name="Geurts R."/>
        </authorList>
    </citation>
    <scope>NUCLEOTIDE SEQUENCE [LARGE SCALE GENOMIC DNA]</scope>
    <source>
        <strain evidence="8">cv. WU1-14</strain>
    </source>
</reference>
<dbReference type="PANTHER" id="PTHR37393:SF1">
    <property type="entry name" value="AT-RICH INTERACTIVE DOMAIN-CONTAINING PROTEIN 1A-LIKE"/>
    <property type="match status" value="1"/>
</dbReference>
<dbReference type="PROSITE" id="PS00518">
    <property type="entry name" value="ZF_RING_1"/>
    <property type="match status" value="1"/>
</dbReference>
<feature type="compositionally biased region" description="Low complexity" evidence="5">
    <location>
        <begin position="677"/>
        <end position="689"/>
    </location>
</feature>
<comment type="caution">
    <text evidence="7">The sequence shown here is derived from an EMBL/GenBank/DDBJ whole genome shotgun (WGS) entry which is preliminary data.</text>
</comment>
<dbReference type="PROSITE" id="PS50089">
    <property type="entry name" value="ZF_RING_2"/>
    <property type="match status" value="1"/>
</dbReference>
<sequence length="1393" mass="152929">MGFDNECILNIQSLAGEYFCPICRLLVYPNEALQSQCTHLYCKPCLTYVVSTTRACPYDGYLVTEADSKPLIESNKPLAETIGKISVHCLYHRSGCTWQGSLSDCTSHCLGCAFGNSPVVCNRCGIQIVHRQVQEHAQSCPGVQPQAQQAEGAAETSASGTAATADQSQSVTQAAAVASQAQPSQTTAVTAAGKDLNQQTVSSSQAQADVRIAEQWYQHQQQYQQYYQQYPGYDPYQQHYQHYYPYQQAAASQYQQHVQVQAPPSTGQHLPQVYMQPQPQLQTQPQPQVQAAVATQPQNQAQNIPAQQVHPAVPLHSQSQSQTYPPGHGQPQPYSQHVQIPQYQQPYPQAQIQQQTQSQVQPQYHPPSQSHSLSQTQPSGQLQHHSQQNQPLNANIQSQTHRASTHAVTGQQSHPQPNTDPQVQIGTSQQYPVHAQPQVLSGVQSQNPVQIQSQLPQQPPLMRPPHSHATIPGQQQPALLPSPGQVQNVPPALQQSIQPRFQQPGQPVHQRPLMQPVQPTFPQQHFQQQLPMTSQLRSKGQSHLFPPQSHAYPQPAKNVALLHGMQHAKSPNPVGRPSIPNQGLQSQLYSQYAGGLVRPMYPGSNQQPANQNNMLKTNNQMQLPSEQHSGANLKPPFEKGPSQKEAGLNSVSDTAAKAGVTKIEKSEFDMKSVDANQTSTTSKESQSTKLLGPDSKTYLSENREPKVKPLIKEEGPESTLRPSGEVSERVAENTKDLIKVGPEKIKHSTLEDKETLDGSLQKMPSLQAAENYGGQGGNLLKDAISGPDEGLQGVSMASAQIHGSQNFTTRGTAPGSEVRSLHLHDVQDKSRPQVAGVDENRSLLQSSQLQAGGFVEPFHPISDQGRHQPIPSHFGSSTVVQRPGAPPLSQFPLPGPPHQTQGLVPPQAYFRPQRPVPEHILPPSLYGPAHPSSELQSVIPQGPYNHRHSLDLPHVGASGTSQGNSLGLGGPTPHGPEIFPNQRPNYMDGRGLDSHFPGSLKRRTHAQPSSIHPNITRMNGSMGFDSSFAIGSRDERLPVQNERFNPFPPGPDHRISDQAEFENDLKQFPGPFNRGPHGQKFDTGLKADPGPGSVPSRFLSPYNGSNDAGERAGGRHEDNFGRIEPTRGHLDFFGPGPAYDRRHMDSLALRSPGREHPGVSSHGFRGPVSDDILGREVHRFGEPFGSLFPESRFSMLPSHLHRAEFEIPANIGMGDHLRRDLIGRDGFSSHLRREEHMGNLYGHLHFGEPDGFGARPRHARIREMGGLGSFDSFDGVDRPSHPHFGEPGFRSSFSQHWFPNDGDIYTGDLAFDKSRKRKPPNMGWCRICKVDCETVEGLDLHSQTREHQKMAMDMVLTIKQNAKKQKLTSADQSSHGDASKSRDTSSEAVAKMN</sequence>
<feature type="region of interest" description="Disordered" evidence="5">
    <location>
        <begin position="1362"/>
        <end position="1393"/>
    </location>
</feature>
<feature type="compositionally biased region" description="Low complexity" evidence="5">
    <location>
        <begin position="146"/>
        <end position="166"/>
    </location>
</feature>
<dbReference type="PANTHER" id="PTHR37393">
    <property type="entry name" value="AT-RICH INTERACTIVE DOMAIN-CONTAINING PROTEIN 1A-LIKE"/>
    <property type="match status" value="1"/>
</dbReference>
<keyword evidence="7" id="KW-0418">Kinase</keyword>
<feature type="compositionally biased region" description="Polar residues" evidence="5">
    <location>
        <begin position="367"/>
        <end position="426"/>
    </location>
</feature>
<protein>
    <submittedName>
        <fullName evidence="7">Cdk-activating kinase assembly factor</fullName>
    </submittedName>
</protein>
<dbReference type="STRING" id="3476.A0A2P5DC41"/>
<evidence type="ECO:0000256" key="5">
    <source>
        <dbReference type="SAM" id="MobiDB-lite"/>
    </source>
</evidence>
<feature type="domain" description="RING-type" evidence="6">
    <location>
        <begin position="20"/>
        <end position="59"/>
    </location>
</feature>
<feature type="region of interest" description="Disordered" evidence="5">
    <location>
        <begin position="671"/>
        <end position="730"/>
    </location>
</feature>